<reference evidence="3" key="2">
    <citation type="submission" date="2014-09" db="EMBL/GenBank/DDBJ databases">
        <title>Criblamydia sequanensis harbors a mega-plasmid encoding arsenite resistance.</title>
        <authorList>
            <person name="Bertelli C."/>
            <person name="Goesmann A."/>
            <person name="Greub G."/>
        </authorList>
    </citation>
    <scope>NUCLEOTIDE SEQUENCE [LARGE SCALE GENOMIC DNA]</scope>
    <source>
        <strain evidence="3">CRIB-18</strain>
    </source>
</reference>
<keyword evidence="3" id="KW-0808">Transferase</keyword>
<name>A0A090D2S5_9BACT</name>
<dbReference type="Pfam" id="PF08241">
    <property type="entry name" value="Methyltransf_11"/>
    <property type="match status" value="1"/>
</dbReference>
<dbReference type="EC" id="2.1.1.-" evidence="3"/>
<dbReference type="Proteomes" id="UP000031552">
    <property type="component" value="Unassembled WGS sequence"/>
</dbReference>
<protein>
    <submittedName>
        <fullName evidence="3">Methyltransferase</fullName>
        <ecNumber evidence="3">2.1.1.-</ecNumber>
    </submittedName>
</protein>
<organism evidence="3 4">
    <name type="scientific">Candidatus Criblamydia sequanensis CRIB-18</name>
    <dbReference type="NCBI Taxonomy" id="1437425"/>
    <lineage>
        <taxon>Bacteria</taxon>
        <taxon>Pseudomonadati</taxon>
        <taxon>Chlamydiota</taxon>
        <taxon>Chlamydiia</taxon>
        <taxon>Parachlamydiales</taxon>
        <taxon>Candidatus Criblamydiaceae</taxon>
        <taxon>Candidatus Criblamydia</taxon>
    </lineage>
</organism>
<dbReference type="CDD" id="cd02440">
    <property type="entry name" value="AdoMet_MTases"/>
    <property type="match status" value="1"/>
</dbReference>
<dbReference type="GO" id="GO:0032259">
    <property type="term" value="P:methylation"/>
    <property type="evidence" value="ECO:0007669"/>
    <property type="project" value="UniProtKB-KW"/>
</dbReference>
<dbReference type="InterPro" id="IPR013216">
    <property type="entry name" value="Methyltransf_11"/>
</dbReference>
<dbReference type="AlphaFoldDB" id="A0A090D2S5"/>
<dbReference type="Gene3D" id="3.40.50.150">
    <property type="entry name" value="Vaccinia Virus protein VP39"/>
    <property type="match status" value="1"/>
</dbReference>
<evidence type="ECO:0000313" key="3">
    <source>
        <dbReference type="EMBL" id="CDR34895.1"/>
    </source>
</evidence>
<proteinExistence type="predicted"/>
<feature type="chain" id="PRO_5001853682" evidence="1">
    <location>
        <begin position="21"/>
        <end position="259"/>
    </location>
</feature>
<keyword evidence="4" id="KW-1185">Reference proteome</keyword>
<keyword evidence="1" id="KW-0732">Signal</keyword>
<sequence length="259" mass="30019">MRTWIRLMVLALLPLNYLSANDTIYKSNEEKSKEQAIAYAKHGQTSSRYLAYRDIPFFITKYVKGNKTLDYGSGAGFSTRFLCDLNMEAEGVDISEEMLAQASMIYPEIPFYFMQNGNIPVLDQNYDLVFSSYVLFELGSEQEVLNYLGEAKRVMKEDGVLIAVTGSQDMYSRDWYIFNTDYPENKNLESGDLARIYLREAEIEFTDFYWTEADYRLFFKKAGFDLLEVHYPLGKEDEGYAWKDEVACSPFVVFVAKKQ</sequence>
<keyword evidence="3" id="KW-0489">Methyltransferase</keyword>
<feature type="domain" description="Methyltransferase type 11" evidence="2">
    <location>
        <begin position="69"/>
        <end position="162"/>
    </location>
</feature>
<dbReference type="InterPro" id="IPR029063">
    <property type="entry name" value="SAM-dependent_MTases_sf"/>
</dbReference>
<evidence type="ECO:0000259" key="2">
    <source>
        <dbReference type="Pfam" id="PF08241"/>
    </source>
</evidence>
<comment type="caution">
    <text evidence="3">The sequence shown here is derived from an EMBL/GenBank/DDBJ whole genome shotgun (WGS) entry which is preliminary data.</text>
</comment>
<evidence type="ECO:0000256" key="1">
    <source>
        <dbReference type="SAM" id="SignalP"/>
    </source>
</evidence>
<dbReference type="SUPFAM" id="SSF53335">
    <property type="entry name" value="S-adenosyl-L-methionine-dependent methyltransferases"/>
    <property type="match status" value="1"/>
</dbReference>
<dbReference type="EMBL" id="CCEJ010000010">
    <property type="protein sequence ID" value="CDR34895.1"/>
    <property type="molecule type" value="Genomic_DNA"/>
</dbReference>
<accession>A0A090D2S5</accession>
<dbReference type="PANTHER" id="PTHR43861:SF1">
    <property type="entry name" value="TRANS-ACONITATE 2-METHYLTRANSFERASE"/>
    <property type="match status" value="1"/>
</dbReference>
<evidence type="ECO:0000313" key="4">
    <source>
        <dbReference type="Proteomes" id="UP000031552"/>
    </source>
</evidence>
<dbReference type="RefSeq" id="WP_161780988.1">
    <property type="nucleotide sequence ID" value="NZ_CCEJ010000010.1"/>
</dbReference>
<gene>
    <name evidence="3" type="ORF">CSEC_2089</name>
</gene>
<feature type="signal peptide" evidence="1">
    <location>
        <begin position="1"/>
        <end position="20"/>
    </location>
</feature>
<reference evidence="3" key="1">
    <citation type="submission" date="2013-12" db="EMBL/GenBank/DDBJ databases">
        <authorList>
            <person name="Linke B."/>
        </authorList>
    </citation>
    <scope>NUCLEOTIDE SEQUENCE [LARGE SCALE GENOMIC DNA]</scope>
    <source>
        <strain evidence="3">CRIB-18</strain>
    </source>
</reference>
<dbReference type="eggNOG" id="COG2226">
    <property type="taxonomic scope" value="Bacteria"/>
</dbReference>
<dbReference type="STRING" id="1437425.CSEC_2089"/>
<dbReference type="GO" id="GO:0008757">
    <property type="term" value="F:S-adenosylmethionine-dependent methyltransferase activity"/>
    <property type="evidence" value="ECO:0007669"/>
    <property type="project" value="InterPro"/>
</dbReference>
<dbReference type="PANTHER" id="PTHR43861">
    <property type="entry name" value="TRANS-ACONITATE 2-METHYLTRANSFERASE-RELATED"/>
    <property type="match status" value="1"/>
</dbReference>